<dbReference type="EMBL" id="GBRH01261283">
    <property type="protein sequence ID" value="JAD36612.1"/>
    <property type="molecule type" value="Transcribed_RNA"/>
</dbReference>
<keyword evidence="1" id="KW-0732">Signal</keyword>
<name>A0A0A8ZP78_ARUDO</name>
<feature type="chain" id="PRO_5002045160" evidence="1">
    <location>
        <begin position="18"/>
        <end position="42"/>
    </location>
</feature>
<protein>
    <submittedName>
        <fullName evidence="2">Uncharacterized protein</fullName>
    </submittedName>
</protein>
<reference evidence="2" key="2">
    <citation type="journal article" date="2015" name="Data Brief">
        <title>Shoot transcriptome of the giant reed, Arundo donax.</title>
        <authorList>
            <person name="Barrero R.A."/>
            <person name="Guerrero F.D."/>
            <person name="Moolhuijzen P."/>
            <person name="Goolsby J.A."/>
            <person name="Tidwell J."/>
            <person name="Bellgard S.E."/>
            <person name="Bellgard M.I."/>
        </authorList>
    </citation>
    <scope>NUCLEOTIDE SEQUENCE</scope>
    <source>
        <tissue evidence="2">Shoot tissue taken approximately 20 cm above the soil surface</tissue>
    </source>
</reference>
<proteinExistence type="predicted"/>
<evidence type="ECO:0000256" key="1">
    <source>
        <dbReference type="SAM" id="SignalP"/>
    </source>
</evidence>
<organism evidence="2">
    <name type="scientific">Arundo donax</name>
    <name type="common">Giant reed</name>
    <name type="synonym">Donax arundinaceus</name>
    <dbReference type="NCBI Taxonomy" id="35708"/>
    <lineage>
        <taxon>Eukaryota</taxon>
        <taxon>Viridiplantae</taxon>
        <taxon>Streptophyta</taxon>
        <taxon>Embryophyta</taxon>
        <taxon>Tracheophyta</taxon>
        <taxon>Spermatophyta</taxon>
        <taxon>Magnoliopsida</taxon>
        <taxon>Liliopsida</taxon>
        <taxon>Poales</taxon>
        <taxon>Poaceae</taxon>
        <taxon>PACMAD clade</taxon>
        <taxon>Arundinoideae</taxon>
        <taxon>Arundineae</taxon>
        <taxon>Arundo</taxon>
    </lineage>
</organism>
<sequence length="42" mass="4817">MPESMFFFFFCVTTCFQHCSFLTCDLPSSLIWSLERTGELGG</sequence>
<dbReference type="AlphaFoldDB" id="A0A0A8ZP78"/>
<accession>A0A0A8ZP78</accession>
<feature type="signal peptide" evidence="1">
    <location>
        <begin position="1"/>
        <end position="17"/>
    </location>
</feature>
<reference evidence="2" key="1">
    <citation type="submission" date="2014-09" db="EMBL/GenBank/DDBJ databases">
        <authorList>
            <person name="Magalhaes I.L.F."/>
            <person name="Oliveira U."/>
            <person name="Santos F.R."/>
            <person name="Vidigal T.H.D.A."/>
            <person name="Brescovit A.D."/>
            <person name="Santos A.J."/>
        </authorList>
    </citation>
    <scope>NUCLEOTIDE SEQUENCE</scope>
    <source>
        <tissue evidence="2">Shoot tissue taken approximately 20 cm above the soil surface</tissue>
    </source>
</reference>
<evidence type="ECO:0000313" key="2">
    <source>
        <dbReference type="EMBL" id="JAD36612.1"/>
    </source>
</evidence>